<reference evidence="2 3" key="1">
    <citation type="submission" date="2020-08" db="EMBL/GenBank/DDBJ databases">
        <title>Sphingobacterium sp. DN04309 isolated from aquaculture water.</title>
        <authorList>
            <person name="Zhang M."/>
        </authorList>
    </citation>
    <scope>NUCLEOTIDE SEQUENCE [LARGE SCALE GENOMIC DNA]</scope>
    <source>
        <strain evidence="2 3">DN04309</strain>
    </source>
</reference>
<dbReference type="InterPro" id="IPR050248">
    <property type="entry name" value="Polysacc_deacetylase_ArnD"/>
</dbReference>
<protein>
    <submittedName>
        <fullName evidence="2">Polysaccharide deacetylase family protein</fullName>
    </submittedName>
</protein>
<evidence type="ECO:0000313" key="2">
    <source>
        <dbReference type="EMBL" id="MBD1430884.1"/>
    </source>
</evidence>
<dbReference type="PROSITE" id="PS51677">
    <property type="entry name" value="NODB"/>
    <property type="match status" value="1"/>
</dbReference>
<dbReference type="RefSeq" id="WP_190302885.1">
    <property type="nucleotide sequence ID" value="NZ_JACOIJ010000043.1"/>
</dbReference>
<dbReference type="Pfam" id="PF01522">
    <property type="entry name" value="Polysacc_deac_1"/>
    <property type="match status" value="1"/>
</dbReference>
<organism evidence="2 3">
    <name type="scientific">Sphingobacterium litopenaei</name>
    <dbReference type="NCBI Taxonomy" id="2763500"/>
    <lineage>
        <taxon>Bacteria</taxon>
        <taxon>Pseudomonadati</taxon>
        <taxon>Bacteroidota</taxon>
        <taxon>Sphingobacteriia</taxon>
        <taxon>Sphingobacteriales</taxon>
        <taxon>Sphingobacteriaceae</taxon>
        <taxon>Sphingobacterium</taxon>
    </lineage>
</organism>
<comment type="caution">
    <text evidence="2">The sequence shown here is derived from an EMBL/GenBank/DDBJ whole genome shotgun (WGS) entry which is preliminary data.</text>
</comment>
<proteinExistence type="predicted"/>
<dbReference type="PROSITE" id="PS51257">
    <property type="entry name" value="PROKAR_LIPOPROTEIN"/>
    <property type="match status" value="1"/>
</dbReference>
<dbReference type="InterPro" id="IPR002509">
    <property type="entry name" value="NODB_dom"/>
</dbReference>
<dbReference type="PANTHER" id="PTHR10587">
    <property type="entry name" value="GLYCOSYL TRANSFERASE-RELATED"/>
    <property type="match status" value="1"/>
</dbReference>
<dbReference type="Proteomes" id="UP000651271">
    <property type="component" value="Unassembled WGS sequence"/>
</dbReference>
<dbReference type="Gene3D" id="3.20.20.370">
    <property type="entry name" value="Glycoside hydrolase/deacetylase"/>
    <property type="match status" value="1"/>
</dbReference>
<gene>
    <name evidence="2" type="ORF">H8B04_15200</name>
</gene>
<evidence type="ECO:0000259" key="1">
    <source>
        <dbReference type="PROSITE" id="PS51677"/>
    </source>
</evidence>
<dbReference type="PANTHER" id="PTHR10587:SF125">
    <property type="entry name" value="POLYSACCHARIDE DEACETYLASE YHEN-RELATED"/>
    <property type="match status" value="1"/>
</dbReference>
<accession>A0ABR7YHT6</accession>
<evidence type="ECO:0000313" key="3">
    <source>
        <dbReference type="Proteomes" id="UP000651271"/>
    </source>
</evidence>
<name>A0ABR7YHT6_9SPHI</name>
<dbReference type="InterPro" id="IPR011330">
    <property type="entry name" value="Glyco_hydro/deAcase_b/a-brl"/>
</dbReference>
<dbReference type="EMBL" id="JACOIJ010000043">
    <property type="protein sequence ID" value="MBD1430884.1"/>
    <property type="molecule type" value="Genomic_DNA"/>
</dbReference>
<sequence>MFKLRGELFGFGAVTLITLGFFSCNNFSNAVFGSHKVDSLVNKIEELIEDKPTLHSKWDSLRHNKIVFRVDSLNPVDIKTQKKNLRDSLRREFDKHPKHVYLTFDDGPLVGSRAIDSIARAKNIKVNTFVVGRHSTIGKYRLRDLNLYIENPLVAVYNHSYTHGYNRLGTFYADSIKAFEDFKKNESNIKMNSKVARLPGRNIWIYDNERRIDIPNAAPTADLLHKDGYKVFGWDVEWRLNSYSGEPNIPFETVYNRIVNYMNNKSSKEPNNVVFLMHDDMFQTKKGQKLLSDLIDKLLAKGYKFEFMEDYPIKY</sequence>
<dbReference type="SUPFAM" id="SSF88713">
    <property type="entry name" value="Glycoside hydrolase/deacetylase"/>
    <property type="match status" value="1"/>
</dbReference>
<keyword evidence="3" id="KW-1185">Reference proteome</keyword>
<feature type="domain" description="NodB homology" evidence="1">
    <location>
        <begin position="98"/>
        <end position="306"/>
    </location>
</feature>